<comment type="caution">
    <text evidence="1">The sequence shown here is derived from an EMBL/GenBank/DDBJ whole genome shotgun (WGS) entry which is preliminary data.</text>
</comment>
<evidence type="ECO:0000313" key="2">
    <source>
        <dbReference type="Proteomes" id="UP000231279"/>
    </source>
</evidence>
<reference evidence="2" key="1">
    <citation type="journal article" date="2018" name="Gigascience">
        <title>Genome assembly of the Pink Ipe (Handroanthus impetiginosus, Bignoniaceae), a highly valued, ecologically keystone Neotropical timber forest tree.</title>
        <authorList>
            <person name="Silva-Junior O.B."/>
            <person name="Grattapaglia D."/>
            <person name="Novaes E."/>
            <person name="Collevatti R.G."/>
        </authorList>
    </citation>
    <scope>NUCLEOTIDE SEQUENCE [LARGE SCALE GENOMIC DNA]</scope>
    <source>
        <strain evidence="2">cv. UFG-1</strain>
    </source>
</reference>
<dbReference type="AlphaFoldDB" id="A0A2G9GCF7"/>
<name>A0A2G9GCF7_9LAMI</name>
<protein>
    <recommendedName>
        <fullName evidence="3">Pectinesterase</fullName>
    </recommendedName>
</protein>
<gene>
    <name evidence="1" type="ORF">CDL12_24502</name>
</gene>
<keyword evidence="2" id="KW-1185">Reference proteome</keyword>
<dbReference type="EMBL" id="NKXS01005690">
    <property type="protein sequence ID" value="PIN02978.1"/>
    <property type="molecule type" value="Genomic_DNA"/>
</dbReference>
<dbReference type="Proteomes" id="UP000231279">
    <property type="component" value="Unassembled WGS sequence"/>
</dbReference>
<accession>A0A2G9GCF7</accession>
<evidence type="ECO:0008006" key="3">
    <source>
        <dbReference type="Google" id="ProtNLM"/>
    </source>
</evidence>
<dbReference type="Gene3D" id="2.160.20.10">
    <property type="entry name" value="Single-stranded right-handed beta-helix, Pectin lyase-like"/>
    <property type="match status" value="1"/>
</dbReference>
<proteinExistence type="predicted"/>
<dbReference type="SUPFAM" id="SSF51126">
    <property type="entry name" value="Pectin lyase-like"/>
    <property type="match status" value="1"/>
</dbReference>
<sequence length="207" mass="22299">MDQVSHSSSRTPLSTYVDIPMDVELIAFSCRTSPGGGRISSDNVDAFGDIHLLSGDVDSMAGEYQEVVQIGPNKTNLSSIGDEIKKTMILSAVTFDDHWAGATLCGSVGSFEPMVLGIALGGYAFIVVMQSYLDASIFGYLINSSPSSTPFFAIFGNTEPGATMKTIPSYVHALSCTKAAQFSLRDFLDGDNWIAPWVEYNLNLTRQ</sequence>
<dbReference type="OrthoDB" id="913299at2759"/>
<dbReference type="InterPro" id="IPR012334">
    <property type="entry name" value="Pectin_lyas_fold"/>
</dbReference>
<organism evidence="1 2">
    <name type="scientific">Handroanthus impetiginosus</name>
    <dbReference type="NCBI Taxonomy" id="429701"/>
    <lineage>
        <taxon>Eukaryota</taxon>
        <taxon>Viridiplantae</taxon>
        <taxon>Streptophyta</taxon>
        <taxon>Embryophyta</taxon>
        <taxon>Tracheophyta</taxon>
        <taxon>Spermatophyta</taxon>
        <taxon>Magnoliopsida</taxon>
        <taxon>eudicotyledons</taxon>
        <taxon>Gunneridae</taxon>
        <taxon>Pentapetalae</taxon>
        <taxon>asterids</taxon>
        <taxon>lamiids</taxon>
        <taxon>Lamiales</taxon>
        <taxon>Bignoniaceae</taxon>
        <taxon>Crescentiina</taxon>
        <taxon>Tabebuia alliance</taxon>
        <taxon>Handroanthus</taxon>
    </lineage>
</organism>
<dbReference type="InterPro" id="IPR011050">
    <property type="entry name" value="Pectin_lyase_fold/virulence"/>
</dbReference>
<evidence type="ECO:0000313" key="1">
    <source>
        <dbReference type="EMBL" id="PIN02978.1"/>
    </source>
</evidence>